<dbReference type="PANTHER" id="PTHR42888:SF1">
    <property type="entry name" value="LARGE RIBOSOMAL SUBUNIT PROTEIN BL36C"/>
    <property type="match status" value="1"/>
</dbReference>
<protein>
    <recommendedName>
        <fullName evidence="4">Large ribosomal subunit protein bL36</fullName>
    </recommendedName>
</protein>
<dbReference type="PROSITE" id="PS00828">
    <property type="entry name" value="RIBOSOMAL_L36"/>
    <property type="match status" value="1"/>
</dbReference>
<dbReference type="SUPFAM" id="SSF57840">
    <property type="entry name" value="Ribosomal protein L36"/>
    <property type="match status" value="1"/>
</dbReference>
<evidence type="ECO:0000256" key="2">
    <source>
        <dbReference type="ARBA" id="ARBA00022980"/>
    </source>
</evidence>
<comment type="similarity">
    <text evidence="1 4 5">Belongs to the bacterial ribosomal protein bL36 family.</text>
</comment>
<reference evidence="6" key="1">
    <citation type="submission" date="2023-09" db="EMBL/GenBank/DDBJ databases">
        <title>Genomes of two closely related lineages of the louse Polyplax serrata with different host specificities.</title>
        <authorList>
            <person name="Martinu J."/>
            <person name="Tarabai H."/>
            <person name="Stefka J."/>
            <person name="Hypsa V."/>
        </authorList>
    </citation>
    <scope>NUCLEOTIDE SEQUENCE [LARGE SCALE GENOMIC DNA]</scope>
    <source>
        <strain evidence="6">98ZLc_SE</strain>
    </source>
</reference>
<dbReference type="InterPro" id="IPR000473">
    <property type="entry name" value="Ribosomal_bL36"/>
</dbReference>
<sequence length="38" mass="4719">MKIRTSVKKFCRYCKVIRRKRVVRVLCNKDKRHKQKQG</sequence>
<evidence type="ECO:0000256" key="1">
    <source>
        <dbReference type="ARBA" id="ARBA00007645"/>
    </source>
</evidence>
<dbReference type="Proteomes" id="UP001368618">
    <property type="component" value="Chromosome"/>
</dbReference>
<keyword evidence="2 4" id="KW-0689">Ribosomal protein</keyword>
<evidence type="ECO:0000313" key="7">
    <source>
        <dbReference type="Proteomes" id="UP001368618"/>
    </source>
</evidence>
<organism evidence="6 7">
    <name type="scientific">Candidatus Legionella polyplacis</name>
    <dbReference type="NCBI Taxonomy" id="2005262"/>
    <lineage>
        <taxon>Bacteria</taxon>
        <taxon>Pseudomonadati</taxon>
        <taxon>Pseudomonadota</taxon>
        <taxon>Gammaproteobacteria</taxon>
        <taxon>Legionellales</taxon>
        <taxon>Legionellaceae</taxon>
        <taxon>Legionella</taxon>
    </lineage>
</organism>
<evidence type="ECO:0000256" key="3">
    <source>
        <dbReference type="ARBA" id="ARBA00023274"/>
    </source>
</evidence>
<dbReference type="PANTHER" id="PTHR42888">
    <property type="entry name" value="50S RIBOSOMAL PROTEIN L36, CHLOROPLASTIC"/>
    <property type="match status" value="1"/>
</dbReference>
<dbReference type="GO" id="GO:0005840">
    <property type="term" value="C:ribosome"/>
    <property type="evidence" value="ECO:0007669"/>
    <property type="project" value="UniProtKB-KW"/>
</dbReference>
<name>A0ABZ2GWE9_9GAMM</name>
<dbReference type="NCBIfam" id="TIGR01022">
    <property type="entry name" value="rpmJ_bact"/>
    <property type="match status" value="1"/>
</dbReference>
<accession>A0ABZ2GWE9</accession>
<keyword evidence="7" id="KW-1185">Reference proteome</keyword>
<proteinExistence type="inferred from homology"/>
<evidence type="ECO:0000256" key="5">
    <source>
        <dbReference type="RuleBase" id="RU000571"/>
    </source>
</evidence>
<dbReference type="EMBL" id="CP135137">
    <property type="protein sequence ID" value="WWR11778.1"/>
    <property type="molecule type" value="Genomic_DNA"/>
</dbReference>
<evidence type="ECO:0000256" key="4">
    <source>
        <dbReference type="HAMAP-Rule" id="MF_00251"/>
    </source>
</evidence>
<dbReference type="HAMAP" id="MF_00251">
    <property type="entry name" value="Ribosomal_bL36"/>
    <property type="match status" value="1"/>
</dbReference>
<evidence type="ECO:0000313" key="6">
    <source>
        <dbReference type="EMBL" id="WWR11778.1"/>
    </source>
</evidence>
<gene>
    <name evidence="4 6" type="primary">rpmJ</name>
    <name evidence="6" type="ORF">RQL39_00680</name>
</gene>
<keyword evidence="3 4" id="KW-0687">Ribonucleoprotein</keyword>
<dbReference type="RefSeq" id="WP_100115023.1">
    <property type="nucleotide sequence ID" value="NZ_CP021497.1"/>
</dbReference>
<dbReference type="InterPro" id="IPR035977">
    <property type="entry name" value="Ribosomal_bL36_sp"/>
</dbReference>
<dbReference type="Pfam" id="PF00444">
    <property type="entry name" value="Ribosomal_L36"/>
    <property type="match status" value="1"/>
</dbReference>